<feature type="chain" id="PRO_5043372049" description="DM13 domain-containing protein" evidence="2">
    <location>
        <begin position="19"/>
        <end position="427"/>
    </location>
</feature>
<feature type="region of interest" description="Disordered" evidence="1">
    <location>
        <begin position="375"/>
        <end position="399"/>
    </location>
</feature>
<accession>A0AAV5TXA9</accession>
<dbReference type="AlphaFoldDB" id="A0AAV5TXA9"/>
<dbReference type="EMBL" id="BTSX01000005">
    <property type="protein sequence ID" value="GMS99119.1"/>
    <property type="molecule type" value="Genomic_DNA"/>
</dbReference>
<gene>
    <name evidence="3" type="ORF">PENTCL1PPCAC_21294</name>
</gene>
<evidence type="ECO:0000256" key="1">
    <source>
        <dbReference type="SAM" id="MobiDB-lite"/>
    </source>
</evidence>
<evidence type="ECO:0000313" key="4">
    <source>
        <dbReference type="Proteomes" id="UP001432027"/>
    </source>
</evidence>
<keyword evidence="4" id="KW-1185">Reference proteome</keyword>
<feature type="signal peptide" evidence="2">
    <location>
        <begin position="1"/>
        <end position="18"/>
    </location>
</feature>
<protein>
    <recommendedName>
        <fullName evidence="5">DM13 domain-containing protein</fullName>
    </recommendedName>
</protein>
<comment type="caution">
    <text evidence="3">The sequence shown here is derived from an EMBL/GenBank/DDBJ whole genome shotgun (WGS) entry which is preliminary data.</text>
</comment>
<name>A0AAV5TXA9_9BILA</name>
<evidence type="ECO:0000256" key="2">
    <source>
        <dbReference type="SAM" id="SignalP"/>
    </source>
</evidence>
<proteinExistence type="predicted"/>
<sequence length="427" mass="46335">MPSLKIALLLVSLSFSEAKVEFNHSTLYGIRDFEGVDEVPLPNCDSGCLIFASTLGVAINTPDGMEPYYKNLIINDPVNDKNLSIAELAVQFEFGTLAKIPLNFTESGNYSILNLNAPEDTGTEVTVWVIERSKVLESDYEVYDALAMPSRAAAIPKDVVTIMSANQFRVMAQPGEPNSFTARLVGFDNALDENPDECSDVYKTPINSKFDGFELHVDGPLISLVFANKKKVDLSADYKYSVVGIRDLSKPGFVSTSGYSFCNRLGGNQIHSARFVHSGDEIDFRSEPSNTEPPADIYKVYLDTYVDLDATHEIDIIDDYFGKNTSISALKGARKNTPVVIERIQVLSIRYLGLTAPQTFLIRHSGVIVEKATSPAPTTVPTTPKITVPPTSSTKVTSTTITPTTSASGAMTTLAATAIVAVMMLAS</sequence>
<reference evidence="3" key="1">
    <citation type="submission" date="2023-10" db="EMBL/GenBank/DDBJ databases">
        <title>Genome assembly of Pristionchus species.</title>
        <authorList>
            <person name="Yoshida K."/>
            <person name="Sommer R.J."/>
        </authorList>
    </citation>
    <scope>NUCLEOTIDE SEQUENCE</scope>
    <source>
        <strain evidence="3">RS0144</strain>
    </source>
</reference>
<evidence type="ECO:0000313" key="3">
    <source>
        <dbReference type="EMBL" id="GMS99119.1"/>
    </source>
</evidence>
<evidence type="ECO:0008006" key="5">
    <source>
        <dbReference type="Google" id="ProtNLM"/>
    </source>
</evidence>
<keyword evidence="2" id="KW-0732">Signal</keyword>
<organism evidence="3 4">
    <name type="scientific">Pristionchus entomophagus</name>
    <dbReference type="NCBI Taxonomy" id="358040"/>
    <lineage>
        <taxon>Eukaryota</taxon>
        <taxon>Metazoa</taxon>
        <taxon>Ecdysozoa</taxon>
        <taxon>Nematoda</taxon>
        <taxon>Chromadorea</taxon>
        <taxon>Rhabditida</taxon>
        <taxon>Rhabditina</taxon>
        <taxon>Diplogasteromorpha</taxon>
        <taxon>Diplogasteroidea</taxon>
        <taxon>Neodiplogasteridae</taxon>
        <taxon>Pristionchus</taxon>
    </lineage>
</organism>
<dbReference type="Proteomes" id="UP001432027">
    <property type="component" value="Unassembled WGS sequence"/>
</dbReference>